<name>A0A397C276_APHAT</name>
<gene>
    <name evidence="4" type="ORF">DYB30_007528</name>
    <name evidence="3" type="ORF">DYB38_007094</name>
</gene>
<proteinExistence type="predicted"/>
<sequence length="488" mass="55607">MVRLSSVALTDKQLRIIVQRDNKRIQSDASSWRNERADFQQVVGLQSTLTLLRTQQLAQPHQPLYEPKVYKFLIQAGGQPLDSASEYAEDLVHVNQVLVKRLAELESQVKQRDDAVTATNNSMELLRRELDELRLREAGETTRGLQLKAWNLALLQEFEMLQLQQHQIRAGAPPTLVDVDLLQRLQALTAEVSYPSENDEPEPEIGGGSDGIETSSDDEDSNFNYDPTAHSDDEIGGFISTDVVASAAATKALVEDLQQLLARNQRLVQDTKLLIYAASDAPLAPDLAPPDLSANIDIHSQRQRTQELEAQNKLLQAMTAHHLNERTTFDARQRERIEMAEMATEEARMWQVRHDLVSQNLALKFKNTTLESYQEKYEECEKARKRLEVRLMAQTDGTDRTREVFSRIPKVDDDDDISQITLQCAAELDMQLNVLKELSRTQTMRIETMNDEHAKLRLDFAQHIHVMKTRVVQLEASMNRQHERIASN</sequence>
<keyword evidence="1" id="KW-0175">Coiled coil</keyword>
<dbReference type="EMBL" id="QUTC01012652">
    <property type="protein sequence ID" value="RHY36093.1"/>
    <property type="molecule type" value="Genomic_DNA"/>
</dbReference>
<feature type="coiled-coil region" evidence="1">
    <location>
        <begin position="88"/>
        <end position="136"/>
    </location>
</feature>
<reference evidence="5 6" key="1">
    <citation type="submission" date="2018-08" db="EMBL/GenBank/DDBJ databases">
        <title>Aphanomyces genome sequencing and annotation.</title>
        <authorList>
            <person name="Minardi D."/>
            <person name="Oidtmann B."/>
            <person name="Van Der Giezen M."/>
            <person name="Studholme D.J."/>
        </authorList>
    </citation>
    <scope>NUCLEOTIDE SEQUENCE [LARGE SCALE GENOMIC DNA]</scope>
    <source>
        <strain evidence="4 6">D2</strain>
        <strain evidence="3 5">SA</strain>
    </source>
</reference>
<dbReference type="VEuPathDB" id="FungiDB:H257_17990"/>
<protein>
    <submittedName>
        <fullName evidence="3">Uncharacterized protein</fullName>
    </submittedName>
</protein>
<dbReference type="Proteomes" id="UP000266643">
    <property type="component" value="Unassembled WGS sequence"/>
</dbReference>
<evidence type="ECO:0000313" key="5">
    <source>
        <dbReference type="Proteomes" id="UP000265716"/>
    </source>
</evidence>
<feature type="coiled-coil region" evidence="1">
    <location>
        <begin position="363"/>
        <end position="390"/>
    </location>
</feature>
<accession>A0A397C276</accession>
<dbReference type="EMBL" id="QUTD01003704">
    <property type="protein sequence ID" value="RHY71670.1"/>
    <property type="molecule type" value="Genomic_DNA"/>
</dbReference>
<feature type="region of interest" description="Disordered" evidence="2">
    <location>
        <begin position="192"/>
        <end position="229"/>
    </location>
</feature>
<comment type="caution">
    <text evidence="3">The sequence shown here is derived from an EMBL/GenBank/DDBJ whole genome shotgun (WGS) entry which is preliminary data.</text>
</comment>
<evidence type="ECO:0000313" key="4">
    <source>
        <dbReference type="EMBL" id="RHY71670.1"/>
    </source>
</evidence>
<dbReference type="Proteomes" id="UP000265716">
    <property type="component" value="Unassembled WGS sequence"/>
</dbReference>
<evidence type="ECO:0000313" key="3">
    <source>
        <dbReference type="EMBL" id="RHY36093.1"/>
    </source>
</evidence>
<organism evidence="3 5">
    <name type="scientific">Aphanomyces astaci</name>
    <name type="common">Crayfish plague agent</name>
    <dbReference type="NCBI Taxonomy" id="112090"/>
    <lineage>
        <taxon>Eukaryota</taxon>
        <taxon>Sar</taxon>
        <taxon>Stramenopiles</taxon>
        <taxon>Oomycota</taxon>
        <taxon>Saprolegniomycetes</taxon>
        <taxon>Saprolegniales</taxon>
        <taxon>Verrucalvaceae</taxon>
        <taxon>Aphanomyces</taxon>
    </lineage>
</organism>
<evidence type="ECO:0000256" key="2">
    <source>
        <dbReference type="SAM" id="MobiDB-lite"/>
    </source>
</evidence>
<evidence type="ECO:0000256" key="1">
    <source>
        <dbReference type="SAM" id="Coils"/>
    </source>
</evidence>
<dbReference type="AlphaFoldDB" id="A0A397C276"/>
<evidence type="ECO:0000313" key="6">
    <source>
        <dbReference type="Proteomes" id="UP000266643"/>
    </source>
</evidence>